<dbReference type="RefSeq" id="WP_284825238.1">
    <property type="nucleotide sequence ID" value="NZ_CP126969.1"/>
</dbReference>
<evidence type="ECO:0000313" key="2">
    <source>
        <dbReference type="EMBL" id="WIM67914.1"/>
    </source>
</evidence>
<keyword evidence="1" id="KW-1133">Transmembrane helix</keyword>
<keyword evidence="1" id="KW-0812">Transmembrane</keyword>
<feature type="transmembrane region" description="Helical" evidence="1">
    <location>
        <begin position="164"/>
        <end position="188"/>
    </location>
</feature>
<keyword evidence="3" id="KW-1185">Reference proteome</keyword>
<feature type="transmembrane region" description="Helical" evidence="1">
    <location>
        <begin position="200"/>
        <end position="220"/>
    </location>
</feature>
<dbReference type="Proteomes" id="UP001225598">
    <property type="component" value="Chromosome"/>
</dbReference>
<keyword evidence="1" id="KW-0472">Membrane</keyword>
<feature type="transmembrane region" description="Helical" evidence="1">
    <location>
        <begin position="58"/>
        <end position="91"/>
    </location>
</feature>
<proteinExistence type="predicted"/>
<dbReference type="NCBIfam" id="NF038012">
    <property type="entry name" value="DMT_1"/>
    <property type="match status" value="1"/>
</dbReference>
<dbReference type="EMBL" id="CP126969">
    <property type="protein sequence ID" value="WIM67914.1"/>
    <property type="molecule type" value="Genomic_DNA"/>
</dbReference>
<reference evidence="2 3" key="1">
    <citation type="submission" date="2023-05" db="EMBL/GenBank/DDBJ databases">
        <title>Corynebacterium suedekumii sp. nov. and Corynebacterium breve sp. nov. isolated from raw cow's milk.</title>
        <authorList>
            <person name="Baer M.K."/>
            <person name="Mehl L."/>
            <person name="Hellmuth R."/>
            <person name="Marke G."/>
            <person name="Lipski A."/>
        </authorList>
    </citation>
    <scope>NUCLEOTIDE SEQUENCE [LARGE SCALE GENOMIC DNA]</scope>
    <source>
        <strain evidence="2 3">R4</strain>
    </source>
</reference>
<sequence length="281" mass="29922">MQSNFVAVLIALASAFTIAWGTVTRHRIVAQPNADGDSPLLTGLRNVMWWISIGSAFVAYILQVVALAFGTLLVVQPILVLSLMFTLMLAAHVEKRRMTNSEVMWATILTIAVGILVMFGRPLPGEGAPDSTRWWIAVAVGATLGIVLTFFASRRSSGPKALTLGAVCGGVFGYVAVLSKAVADIFVAGGVRGIAQSHELYILIIVAILGTTVQQYAFAAGRLETSLPAMKVFELVVAFALGYLVLGEQFQVQTILGWSVMGLSLVAMFAATFALARKQTS</sequence>
<dbReference type="PANTHER" id="PTHR40761">
    <property type="entry name" value="CONSERVED INTEGRAL MEMBRANE ALANINE VALINE AND LEUCINE RICH PROTEIN-RELATED"/>
    <property type="match status" value="1"/>
</dbReference>
<feature type="transmembrane region" description="Helical" evidence="1">
    <location>
        <begin position="256"/>
        <end position="276"/>
    </location>
</feature>
<organism evidence="2 3">
    <name type="scientific">Corynebacterium breve</name>
    <dbReference type="NCBI Taxonomy" id="3049799"/>
    <lineage>
        <taxon>Bacteria</taxon>
        <taxon>Bacillati</taxon>
        <taxon>Actinomycetota</taxon>
        <taxon>Actinomycetes</taxon>
        <taxon>Mycobacteriales</taxon>
        <taxon>Corynebacteriaceae</taxon>
        <taxon>Corynebacterium</taxon>
    </lineage>
</organism>
<feature type="transmembrane region" description="Helical" evidence="1">
    <location>
        <begin position="232"/>
        <end position="250"/>
    </location>
</feature>
<gene>
    <name evidence="2" type="ORF">QP027_00490</name>
</gene>
<feature type="transmembrane region" description="Helical" evidence="1">
    <location>
        <begin position="103"/>
        <end position="122"/>
    </location>
</feature>
<dbReference type="PANTHER" id="PTHR40761:SF1">
    <property type="entry name" value="CONSERVED INTEGRAL MEMBRANE ALANINE VALINE AND LEUCINE RICH PROTEIN-RELATED"/>
    <property type="match status" value="1"/>
</dbReference>
<evidence type="ECO:0000313" key="3">
    <source>
        <dbReference type="Proteomes" id="UP001225598"/>
    </source>
</evidence>
<accession>A0ABY8VE24</accession>
<name>A0ABY8VE24_9CORY</name>
<protein>
    <submittedName>
        <fullName evidence="2">DMT family transporter</fullName>
    </submittedName>
</protein>
<feature type="transmembrane region" description="Helical" evidence="1">
    <location>
        <begin position="134"/>
        <end position="152"/>
    </location>
</feature>
<evidence type="ECO:0000256" key="1">
    <source>
        <dbReference type="SAM" id="Phobius"/>
    </source>
</evidence>